<dbReference type="OrthoDB" id="4464568at2"/>
<comment type="caution">
    <text evidence="2">The sequence shown here is derived from an EMBL/GenBank/DDBJ whole genome shotgun (WGS) entry which is preliminary data.</text>
</comment>
<feature type="transmembrane region" description="Helical" evidence="1">
    <location>
        <begin position="133"/>
        <end position="156"/>
    </location>
</feature>
<organism evidence="2 3">
    <name type="scientific">Mycobacterium asiaticum</name>
    <dbReference type="NCBI Taxonomy" id="1790"/>
    <lineage>
        <taxon>Bacteria</taxon>
        <taxon>Bacillati</taxon>
        <taxon>Actinomycetota</taxon>
        <taxon>Actinomycetes</taxon>
        <taxon>Mycobacteriales</taxon>
        <taxon>Mycobacteriaceae</taxon>
        <taxon>Mycobacterium</taxon>
    </lineage>
</organism>
<dbReference type="AlphaFoldDB" id="A0A1A3NFQ7"/>
<proteinExistence type="predicted"/>
<accession>A0A1A3NFQ7</accession>
<evidence type="ECO:0000313" key="2">
    <source>
        <dbReference type="EMBL" id="OBK20165.1"/>
    </source>
</evidence>
<evidence type="ECO:0000313" key="3">
    <source>
        <dbReference type="Proteomes" id="UP000093629"/>
    </source>
</evidence>
<dbReference type="RefSeq" id="WP_065156662.1">
    <property type="nucleotide sequence ID" value="NZ_LZLQ01000001.1"/>
</dbReference>
<gene>
    <name evidence="2" type="ORF">A5636_00030</name>
</gene>
<keyword evidence="1" id="KW-0812">Transmembrane</keyword>
<dbReference type="Proteomes" id="UP000093629">
    <property type="component" value="Unassembled WGS sequence"/>
</dbReference>
<feature type="transmembrane region" description="Helical" evidence="1">
    <location>
        <begin position="47"/>
        <end position="72"/>
    </location>
</feature>
<sequence length="169" mass="18748">MSVLSTFFNKYYGAHPVHLLVMVAGFALSGYALVTITPAALWNPHTWWQSVIVWFAAAVIAHDLLLYPLYALTDLVIGRRTIRRRPEIPAHNYIRFPALGAGLTLLVFLPGVIEQGAQTYRDATGQSQQPFLGRWLLLVAAMCTGSAILYVARIFLARRRHGQQTVSGA</sequence>
<keyword evidence="1" id="KW-0472">Membrane</keyword>
<evidence type="ECO:0000256" key="1">
    <source>
        <dbReference type="SAM" id="Phobius"/>
    </source>
</evidence>
<keyword evidence="3" id="KW-1185">Reference proteome</keyword>
<name>A0A1A3NFQ7_MYCAS</name>
<keyword evidence="1" id="KW-1133">Transmembrane helix</keyword>
<reference evidence="2 3" key="1">
    <citation type="submission" date="2016-06" db="EMBL/GenBank/DDBJ databases">
        <authorList>
            <person name="Kjaerup R.B."/>
            <person name="Dalgaard T.S."/>
            <person name="Juul-Madsen H.R."/>
        </authorList>
    </citation>
    <scope>NUCLEOTIDE SEQUENCE [LARGE SCALE GENOMIC DNA]</scope>
    <source>
        <strain evidence="2 3">1245139.5</strain>
    </source>
</reference>
<feature type="transmembrane region" description="Helical" evidence="1">
    <location>
        <begin position="93"/>
        <end position="113"/>
    </location>
</feature>
<feature type="transmembrane region" description="Helical" evidence="1">
    <location>
        <begin position="20"/>
        <end position="41"/>
    </location>
</feature>
<dbReference type="EMBL" id="LZLQ01000001">
    <property type="protein sequence ID" value="OBK20165.1"/>
    <property type="molecule type" value="Genomic_DNA"/>
</dbReference>
<protein>
    <submittedName>
        <fullName evidence="2">Uncharacterized protein</fullName>
    </submittedName>
</protein>